<dbReference type="InterPro" id="IPR047111">
    <property type="entry name" value="YbaP-like"/>
</dbReference>
<protein>
    <submittedName>
        <fullName evidence="1">GumN protein</fullName>
    </submittedName>
</protein>
<accession>F0EZU7</accession>
<sequence length="343" mass="38613">MKRKFWSGFTSVMLAVAFLLQAGNLAWKMYQGKQPQAAIAPAKQYARVQMDWNAVKLESNVWKIHREGQADSYLLGTYHIGKKGDAMNPALKDLIARNQKIITEVVSEPPEAEIKNLAQNAMRSNVPLTEKMGRRPFDTLVRKMNTYPEGKSLSQNLKYVKPWAGVLFVMGLRDKDEDGNTGAESFIYRETARLGKEHGALETHTEATMYFALIPDDLAVAMLNDWVAHSEDSEESKALEAAYRQGEFSKMPALHTKMFSPDPDGKNTSLTLPQQEAVNEWFVQDLLIARNKNWLPKMKQEMAQQPTLFAVGAAHLMGSQGLIALLRQEGYTVTPEPGLKVWR</sequence>
<dbReference type="EMBL" id="AEWV01000022">
    <property type="protein sequence ID" value="EGC17126.1"/>
    <property type="molecule type" value="Genomic_DNA"/>
</dbReference>
<reference evidence="1 2" key="1">
    <citation type="submission" date="2011-01" db="EMBL/GenBank/DDBJ databases">
        <authorList>
            <person name="Muzny D."/>
            <person name="Qin X."/>
            <person name="Deng J."/>
            <person name="Jiang H."/>
            <person name="Liu Y."/>
            <person name="Qu J."/>
            <person name="Song X.-Z."/>
            <person name="Zhang L."/>
            <person name="Thornton R."/>
            <person name="Coyle M."/>
            <person name="Francisco L."/>
            <person name="Jackson L."/>
            <person name="Javaid M."/>
            <person name="Korchina V."/>
            <person name="Kovar C."/>
            <person name="Mata R."/>
            <person name="Mathew T."/>
            <person name="Ngo R."/>
            <person name="Nguyen L."/>
            <person name="Nguyen N."/>
            <person name="Okwuonu G."/>
            <person name="Ongeri F."/>
            <person name="Pham C."/>
            <person name="Simmons D."/>
            <person name="Wilczek-Boney K."/>
            <person name="Hale W."/>
            <person name="Jakkamsetti A."/>
            <person name="Pham P."/>
            <person name="Ruth R."/>
            <person name="San Lucas F."/>
            <person name="Warren J."/>
            <person name="Zhang J."/>
            <person name="Zhao Z."/>
            <person name="Zhou C."/>
            <person name="Zhu D."/>
            <person name="Lee S."/>
            <person name="Bess C."/>
            <person name="Blankenburg K."/>
            <person name="Forbes L."/>
            <person name="Fu Q."/>
            <person name="Gubbala S."/>
            <person name="Hirani K."/>
            <person name="Jayaseelan J.C."/>
            <person name="Lara F."/>
            <person name="Munidasa M."/>
            <person name="Palculict T."/>
            <person name="Patil S."/>
            <person name="Pu L.-L."/>
            <person name="Saada N."/>
            <person name="Tang L."/>
            <person name="Weissenberger G."/>
            <person name="Zhu Y."/>
            <person name="Hemphill L."/>
            <person name="Shang Y."/>
            <person name="Youmans B."/>
            <person name="Ayvaz T."/>
            <person name="Ross M."/>
            <person name="Santibanez J."/>
            <person name="Aqrawi P."/>
            <person name="Gross S."/>
            <person name="Joshi V."/>
            <person name="Fowler G."/>
            <person name="Nazareth L."/>
            <person name="Reid J."/>
            <person name="Worley K."/>
            <person name="Petrosino J."/>
            <person name="Highlander S."/>
            <person name="Gibbs R."/>
        </authorList>
    </citation>
    <scope>NUCLEOTIDE SEQUENCE [LARGE SCALE GENOMIC DNA]</scope>
    <source>
        <strain evidence="1 2">ATCC 33394</strain>
    </source>
</reference>
<gene>
    <name evidence="1" type="ORF">HMPREF9098_1381</name>
</gene>
<dbReference type="AlphaFoldDB" id="F0EZU7"/>
<dbReference type="PANTHER" id="PTHR40590:SF1">
    <property type="entry name" value="CYTOPLASMIC PROTEIN"/>
    <property type="match status" value="1"/>
</dbReference>
<dbReference type="HOGENOM" id="CLU_057525_1_1_4"/>
<dbReference type="RefSeq" id="WP_003782982.1">
    <property type="nucleotide sequence ID" value="NZ_GL870929.1"/>
</dbReference>
<name>F0EZU7_9NEIS</name>
<dbReference type="Pfam" id="PF01963">
    <property type="entry name" value="TraB_PrgY_gumN"/>
    <property type="match status" value="1"/>
</dbReference>
<evidence type="ECO:0000313" key="2">
    <source>
        <dbReference type="Proteomes" id="UP000004088"/>
    </source>
</evidence>
<proteinExistence type="predicted"/>
<evidence type="ECO:0000313" key="1">
    <source>
        <dbReference type="EMBL" id="EGC17126.1"/>
    </source>
</evidence>
<dbReference type="CDD" id="cd14789">
    <property type="entry name" value="Tiki"/>
    <property type="match status" value="1"/>
</dbReference>
<comment type="caution">
    <text evidence="1">The sequence shown here is derived from an EMBL/GenBank/DDBJ whole genome shotgun (WGS) entry which is preliminary data.</text>
</comment>
<dbReference type="Proteomes" id="UP000004088">
    <property type="component" value="Unassembled WGS sequence"/>
</dbReference>
<organism evidence="1 2">
    <name type="scientific">Kingella denitrificans ATCC 33394</name>
    <dbReference type="NCBI Taxonomy" id="888741"/>
    <lineage>
        <taxon>Bacteria</taxon>
        <taxon>Pseudomonadati</taxon>
        <taxon>Pseudomonadota</taxon>
        <taxon>Betaproteobacteria</taxon>
        <taxon>Neisseriales</taxon>
        <taxon>Neisseriaceae</taxon>
        <taxon>Kingella</taxon>
    </lineage>
</organism>
<keyword evidence="2" id="KW-1185">Reference proteome</keyword>
<dbReference type="STRING" id="888741.HMPREF9098_1381"/>
<dbReference type="InterPro" id="IPR002816">
    <property type="entry name" value="TraB/PrgY/GumN_fam"/>
</dbReference>
<dbReference type="PANTHER" id="PTHR40590">
    <property type="entry name" value="CYTOPLASMIC PROTEIN-RELATED"/>
    <property type="match status" value="1"/>
</dbReference>